<dbReference type="InterPro" id="IPR002912">
    <property type="entry name" value="ACT_dom"/>
</dbReference>
<keyword evidence="8" id="KW-0862">Zinc</keyword>
<feature type="compositionally biased region" description="Basic and acidic residues" evidence="9">
    <location>
        <begin position="80"/>
        <end position="90"/>
    </location>
</feature>
<dbReference type="InterPro" id="IPR045865">
    <property type="entry name" value="ACT-like_dom_sf"/>
</dbReference>
<evidence type="ECO:0000259" key="11">
    <source>
        <dbReference type="PROSITE" id="PS51171"/>
    </source>
</evidence>
<feature type="domain" description="Prephenate dehydratase" evidence="11">
    <location>
        <begin position="1116"/>
        <end position="1291"/>
    </location>
</feature>
<gene>
    <name evidence="14" type="ORF">HID58_019951</name>
</gene>
<evidence type="ECO:0000256" key="9">
    <source>
        <dbReference type="SAM" id="MobiDB-lite"/>
    </source>
</evidence>
<feature type="region of interest" description="Disordered" evidence="9">
    <location>
        <begin position="1005"/>
        <end position="1042"/>
    </location>
</feature>
<dbReference type="Gene3D" id="3.40.190.10">
    <property type="entry name" value="Periplasmic binding protein-like II"/>
    <property type="match status" value="2"/>
</dbReference>
<dbReference type="PANTHER" id="PTHR12549:SF11">
    <property type="entry name" value="LYSINE-SPECIFIC DEMETHYLASE JMJ25"/>
    <property type="match status" value="1"/>
</dbReference>
<feature type="domain" description="JmjC" evidence="12">
    <location>
        <begin position="665"/>
        <end position="967"/>
    </location>
</feature>
<keyword evidence="6" id="KW-0479">Metal-binding</keyword>
<dbReference type="InterPro" id="IPR018528">
    <property type="entry name" value="Preph_deHydtase_CS"/>
</dbReference>
<dbReference type="CDD" id="cd13631">
    <property type="entry name" value="PBP2_Ct-PDT_like"/>
    <property type="match status" value="1"/>
</dbReference>
<dbReference type="PROSITE" id="PS00857">
    <property type="entry name" value="PREPHENATE_DEHYDR_1"/>
    <property type="match status" value="1"/>
</dbReference>
<evidence type="ECO:0000313" key="15">
    <source>
        <dbReference type="Proteomes" id="UP000824890"/>
    </source>
</evidence>
<keyword evidence="8" id="KW-0863">Zinc-finger</keyword>
<comment type="subcellular location">
    <subcellularLocation>
        <location evidence="1">Nucleus</location>
    </subcellularLocation>
    <subcellularLocation>
        <location evidence="2">Plastid</location>
        <location evidence="2">Chloroplast stroma</location>
    </subcellularLocation>
</comment>
<feature type="compositionally biased region" description="Basic and acidic residues" evidence="9">
    <location>
        <begin position="185"/>
        <end position="198"/>
    </location>
</feature>
<dbReference type="Pfam" id="PF02373">
    <property type="entry name" value="JmjC"/>
    <property type="match status" value="1"/>
</dbReference>
<dbReference type="EMBL" id="JAGKQM010000005">
    <property type="protein sequence ID" value="KAH0927695.1"/>
    <property type="molecule type" value="Genomic_DNA"/>
</dbReference>
<keyword evidence="7" id="KW-0539">Nucleus</keyword>
<dbReference type="CDD" id="cd04905">
    <property type="entry name" value="ACT_CM-PDT"/>
    <property type="match status" value="1"/>
</dbReference>
<dbReference type="InterPro" id="IPR017956">
    <property type="entry name" value="AT_hook_DNA-bd_motif"/>
</dbReference>
<dbReference type="SMART" id="SM00558">
    <property type="entry name" value="JmjC"/>
    <property type="match status" value="1"/>
</dbReference>
<dbReference type="InterPro" id="IPR003347">
    <property type="entry name" value="JmjC_dom"/>
</dbReference>
<dbReference type="SUPFAM" id="SSF53850">
    <property type="entry name" value="Periplasmic binding protein-like II"/>
    <property type="match status" value="1"/>
</dbReference>
<name>A0ABQ8DE79_BRANA</name>
<dbReference type="InterPro" id="IPR045109">
    <property type="entry name" value="LSDs-like"/>
</dbReference>
<comment type="similarity">
    <text evidence="4">Belongs to the JARID1 histone demethylase family.</text>
</comment>
<dbReference type="EC" id="4.2.1.91" evidence="5"/>
<feature type="region of interest" description="Disordered" evidence="9">
    <location>
        <begin position="179"/>
        <end position="201"/>
    </location>
</feature>
<dbReference type="PANTHER" id="PTHR12549">
    <property type="entry name" value="JMJC DOMAIN-CONTAINING HISTONE DEMETHYLATION PROTEIN"/>
    <property type="match status" value="1"/>
</dbReference>
<dbReference type="PROSITE" id="PS51671">
    <property type="entry name" value="ACT"/>
    <property type="match status" value="1"/>
</dbReference>
<reference evidence="14 15" key="1">
    <citation type="submission" date="2021-05" db="EMBL/GenBank/DDBJ databases">
        <title>Genome Assembly of Synthetic Allotetraploid Brassica napus Reveals Homoeologous Exchanges between Subgenomes.</title>
        <authorList>
            <person name="Davis J.T."/>
        </authorList>
    </citation>
    <scope>NUCLEOTIDE SEQUENCE [LARGE SCALE GENOMIC DNA]</scope>
    <source>
        <strain evidence="15">cv. Da-Ae</strain>
        <tissue evidence="14">Seedling</tissue>
    </source>
</reference>
<dbReference type="PROSITE" id="PS00858">
    <property type="entry name" value="PREPHENATE_DEHYDR_2"/>
    <property type="match status" value="1"/>
</dbReference>
<evidence type="ECO:0000256" key="3">
    <source>
        <dbReference type="ARBA" id="ARBA00004929"/>
    </source>
</evidence>
<evidence type="ECO:0000259" key="12">
    <source>
        <dbReference type="PROSITE" id="PS51184"/>
    </source>
</evidence>
<dbReference type="NCBIfam" id="NF008865">
    <property type="entry name" value="PRK11898.1"/>
    <property type="match status" value="1"/>
</dbReference>
<dbReference type="PROSITE" id="PS50089">
    <property type="entry name" value="ZF_RING_2"/>
    <property type="match status" value="1"/>
</dbReference>
<evidence type="ECO:0000256" key="5">
    <source>
        <dbReference type="ARBA" id="ARBA00013259"/>
    </source>
</evidence>
<feature type="region of interest" description="Disordered" evidence="9">
    <location>
        <begin position="25"/>
        <end position="148"/>
    </location>
</feature>
<evidence type="ECO:0000256" key="7">
    <source>
        <dbReference type="ARBA" id="ARBA00023242"/>
    </source>
</evidence>
<feature type="domain" description="RING-type" evidence="10">
    <location>
        <begin position="229"/>
        <end position="279"/>
    </location>
</feature>
<dbReference type="SMART" id="SM00384">
    <property type="entry name" value="AT_hook"/>
    <property type="match status" value="4"/>
</dbReference>
<evidence type="ECO:0000259" key="10">
    <source>
        <dbReference type="PROSITE" id="PS50089"/>
    </source>
</evidence>
<evidence type="ECO:0000313" key="14">
    <source>
        <dbReference type="EMBL" id="KAH0927695.1"/>
    </source>
</evidence>
<protein>
    <recommendedName>
        <fullName evidence="5">arogenate dehydratase</fullName>
        <ecNumber evidence="5">4.2.1.91</ecNumber>
    </recommendedName>
</protein>
<evidence type="ECO:0000259" key="13">
    <source>
        <dbReference type="PROSITE" id="PS51671"/>
    </source>
</evidence>
<comment type="caution">
    <text evidence="14">The sequence shown here is derived from an EMBL/GenBank/DDBJ whole genome shotgun (WGS) entry which is preliminary data.</text>
</comment>
<comment type="pathway">
    <text evidence="3">Amino-acid biosynthesis; L-phenylalanine biosynthesis; L-phenylalanine from L-arogenate: step 1/1.</text>
</comment>
<dbReference type="SUPFAM" id="SSF55021">
    <property type="entry name" value="ACT-like"/>
    <property type="match status" value="1"/>
</dbReference>
<dbReference type="Pfam" id="PF00800">
    <property type="entry name" value="PDT"/>
    <property type="match status" value="1"/>
</dbReference>
<accession>A0ABQ8DE79</accession>
<evidence type="ECO:0000256" key="6">
    <source>
        <dbReference type="ARBA" id="ARBA00022723"/>
    </source>
</evidence>
<dbReference type="PROSITE" id="PS51184">
    <property type="entry name" value="JMJC"/>
    <property type="match status" value="1"/>
</dbReference>
<evidence type="ECO:0000256" key="4">
    <source>
        <dbReference type="ARBA" id="ARBA00006801"/>
    </source>
</evidence>
<feature type="compositionally biased region" description="Polar residues" evidence="9">
    <location>
        <begin position="1025"/>
        <end position="1042"/>
    </location>
</feature>
<evidence type="ECO:0000256" key="1">
    <source>
        <dbReference type="ARBA" id="ARBA00004123"/>
    </source>
</evidence>
<evidence type="ECO:0000256" key="2">
    <source>
        <dbReference type="ARBA" id="ARBA00004470"/>
    </source>
</evidence>
<dbReference type="InterPro" id="IPR001841">
    <property type="entry name" value="Znf_RING"/>
</dbReference>
<dbReference type="Proteomes" id="UP000824890">
    <property type="component" value="Unassembled WGS sequence"/>
</dbReference>
<feature type="compositionally biased region" description="Basic and acidic residues" evidence="9">
    <location>
        <begin position="106"/>
        <end position="125"/>
    </location>
</feature>
<sequence length="1393" mass="157688">MSSTEEEAIRVVADEEQNPRAVRIRAPRACTLSSVDYAEPPIDDDDESKPKAKRGRPRKSPEEDQTTSGTPKAKPGRPRKIPEETDDKPKAKPGRPRKNPEEEEKTNDKPKAKPEEDQKTSDTPKAKPGRPRKYPVNEEDEKSTKKVDQGVIACLEKKENGAEEIIKASDGMPRFKKVYSRKRPLKEDENEKKDDELVSKGSVKVTKRPRKVVVGCLNKDEDKAEESECMMCHQCQRNDNGEVVRCQNCCDRKRYCHKCLETWYPRIPHEDIAKKCPFCWNTCNCRACLRLDTKMEGLNSDLKVSKDEEVQCSKYILQKLLPHLKEINDEQVLEKEAEANISGLEFGEVKPEDTNCSPGERLYCDSCQTAIFDLHRHCSSCGSDICIACSMEIRKGKLQACQEDVYWNYISRDYLHGGKEKIGKPTDDKLEPEPLLAIVKPPSTWKTDEVGLITCCCGEGILELKRVLPDGWVSELVKKVEETVEANKLFDLPEMATERCPCFDSEGHIDMDTNKNVLKAACREGSEDNYLYFPSATDAQEEINLKHFQHHWAKGEPVIVRNVLEATAGLSWEPGVMHRACRQMRSTKHETLLDVNAIDCLDCCEGSINLHAFFTGYQKGRYDREGWPSVLKLKDWPPSKSFNENLPRHCEEFLCSLPLKQYTHPVSGPLNLAVKLPDFCLKPDMGPKTYVAYGFAQEMGRGDSVTKLHCDMSDAVSTLCHFSCTFSFLSCTWFSDGFPWYTHNDFITYHNNEIRFHFLPKPLSNHKNRSTKCLPRISADRLSRSTANCTEAEYRAITTQVLLQKSTIEKLKRKHAAQDVKELFGSVPNYKEKIEILENTNEEEVKNLEADGGALWDIFRREDVPKLEKYLLSHHKEFRHFFCSPVSKVVHPIHDQSFYLTRYHKMILKEEYGIEPWTFVQKLGDAVLIPVGCPHQVRNLKSCTKVALDFVSPENISECFRLTKEYRLLPPNHHSKEDKLQIKNMVIFAIDKALEDLDPNYRSHVAKEEEKKVTKTGRKRKNREMSNGANLPSGISGNLSPSNRNPNAVIRFGYGSSKRNRLVSLSASLREGDGRGKESSVRAVEVKKILEDSPLLPKPLSSNQLAETVSNGSRVRVAYQGVRGAYSESAAEKAYPNCEAVPCEEFDTAFEAVERWLVDRAVLPIENSLGGSIHRNYDLLLRHNLHIVGEVKLAVRHCLLANHGVKLEDLRRVLSHPQALAQCENTLTRLGLVREAVDDTAGAAKQIAFEDLSDAAAVASAKAAEIYGLNIVAEDIQDDTDNVTRFLMLAREPIIPGTNRLFKTSIVFSLEEGPGVLFKALAVFALRQINLTKIESRPLRKNPLRASGGLKYFDYLFYVDFEASMADEVAQNALRHLEEFATFLRADTKDVGA</sequence>
<dbReference type="SUPFAM" id="SSF51197">
    <property type="entry name" value="Clavaminate synthase-like"/>
    <property type="match status" value="1"/>
</dbReference>
<organism evidence="14 15">
    <name type="scientific">Brassica napus</name>
    <name type="common">Rape</name>
    <dbReference type="NCBI Taxonomy" id="3708"/>
    <lineage>
        <taxon>Eukaryota</taxon>
        <taxon>Viridiplantae</taxon>
        <taxon>Streptophyta</taxon>
        <taxon>Embryophyta</taxon>
        <taxon>Tracheophyta</taxon>
        <taxon>Spermatophyta</taxon>
        <taxon>Magnoliopsida</taxon>
        <taxon>eudicotyledons</taxon>
        <taxon>Gunneridae</taxon>
        <taxon>Pentapetalae</taxon>
        <taxon>rosids</taxon>
        <taxon>malvids</taxon>
        <taxon>Brassicales</taxon>
        <taxon>Brassicaceae</taxon>
        <taxon>Brassiceae</taxon>
        <taxon>Brassica</taxon>
    </lineage>
</organism>
<feature type="domain" description="ACT" evidence="13">
    <location>
        <begin position="1305"/>
        <end position="1391"/>
    </location>
</feature>
<dbReference type="PROSITE" id="PS51171">
    <property type="entry name" value="PREPHENATE_DEHYDR_3"/>
    <property type="match status" value="1"/>
</dbReference>
<evidence type="ECO:0000256" key="8">
    <source>
        <dbReference type="PROSITE-ProRule" id="PRU00175"/>
    </source>
</evidence>
<dbReference type="InterPro" id="IPR001086">
    <property type="entry name" value="Preph_deHydtase"/>
</dbReference>
<dbReference type="Gene3D" id="2.60.120.650">
    <property type="entry name" value="Cupin"/>
    <property type="match status" value="2"/>
</dbReference>
<keyword evidence="15" id="KW-1185">Reference proteome</keyword>
<dbReference type="Gene3D" id="3.30.70.260">
    <property type="match status" value="1"/>
</dbReference>
<proteinExistence type="inferred from homology"/>